<dbReference type="InterPro" id="IPR017871">
    <property type="entry name" value="ABC_transporter-like_CS"/>
</dbReference>
<dbReference type="EMBL" id="JXRQ01000025">
    <property type="protein sequence ID" value="KIL46495.1"/>
    <property type="molecule type" value="Genomic_DNA"/>
</dbReference>
<evidence type="ECO:0000256" key="6">
    <source>
        <dbReference type="ARBA" id="ARBA00022967"/>
    </source>
</evidence>
<dbReference type="InterPro" id="IPR003593">
    <property type="entry name" value="AAA+_ATPase"/>
</dbReference>
<keyword evidence="5" id="KW-0067">ATP-binding</keyword>
<dbReference type="GO" id="GO:1900753">
    <property type="term" value="P:doxorubicin transport"/>
    <property type="evidence" value="ECO:0007669"/>
    <property type="project" value="InterPro"/>
</dbReference>
<evidence type="ECO:0000313" key="11">
    <source>
        <dbReference type="Proteomes" id="UP000031950"/>
    </source>
</evidence>
<evidence type="ECO:0000256" key="2">
    <source>
        <dbReference type="ARBA" id="ARBA00022448"/>
    </source>
</evidence>
<dbReference type="AlphaFoldDB" id="A0A0C2R8G4"/>
<dbReference type="InterPro" id="IPR050763">
    <property type="entry name" value="ABC_transporter_ATP-binding"/>
</dbReference>
<proteinExistence type="inferred from homology"/>
<dbReference type="PROSITE" id="PS50893">
    <property type="entry name" value="ABC_TRANSPORTER_2"/>
    <property type="match status" value="1"/>
</dbReference>
<comment type="caution">
    <text evidence="10">The sequence shown here is derived from an EMBL/GenBank/DDBJ whole genome shotgun (WGS) entry which is preliminary data.</text>
</comment>
<comment type="similarity">
    <text evidence="8">Belongs to the ABC transporter superfamily. Drug exporter-1 (DrugE1) (TC 3.A.1.105) family.</text>
</comment>
<evidence type="ECO:0000313" key="10">
    <source>
        <dbReference type="EMBL" id="KIL46495.1"/>
    </source>
</evidence>
<dbReference type="FunFam" id="3.40.50.300:FF:000589">
    <property type="entry name" value="ABC transporter, ATP-binding subunit"/>
    <property type="match status" value="1"/>
</dbReference>
<dbReference type="NCBIfam" id="TIGR01188">
    <property type="entry name" value="drrA"/>
    <property type="match status" value="1"/>
</dbReference>
<evidence type="ECO:0000256" key="3">
    <source>
        <dbReference type="ARBA" id="ARBA00022475"/>
    </source>
</evidence>
<dbReference type="InterPro" id="IPR005894">
    <property type="entry name" value="DrrA"/>
</dbReference>
<dbReference type="PROSITE" id="PS00211">
    <property type="entry name" value="ABC_TRANSPORTER_1"/>
    <property type="match status" value="1"/>
</dbReference>
<dbReference type="RefSeq" id="WP_235420718.1">
    <property type="nucleotide sequence ID" value="NZ_JXRQ01000025.1"/>
</dbReference>
<dbReference type="InterPro" id="IPR003439">
    <property type="entry name" value="ABC_transporter-like_ATP-bd"/>
</dbReference>
<feature type="domain" description="ABC transporter" evidence="9">
    <location>
        <begin position="6"/>
        <end position="238"/>
    </location>
</feature>
<protein>
    <submittedName>
        <fullName evidence="10">Daunorubicin ABC transporter ATPase</fullName>
    </submittedName>
</protein>
<dbReference type="PANTHER" id="PTHR42711:SF19">
    <property type="entry name" value="DOXORUBICIN RESISTANCE ATP-BINDING PROTEIN DRRA"/>
    <property type="match status" value="1"/>
</dbReference>
<dbReference type="PATRIC" id="fig|135826.4.peg.2608"/>
<dbReference type="InterPro" id="IPR027417">
    <property type="entry name" value="P-loop_NTPase"/>
</dbReference>
<reference evidence="10 11" key="1">
    <citation type="submission" date="2015-01" db="EMBL/GenBank/DDBJ databases">
        <title>Genome sequence of Jeotgalibacillus alimentarius.</title>
        <authorList>
            <person name="Goh K.M."/>
            <person name="Chan K.-G."/>
            <person name="Yaakop A.S."/>
            <person name="Ee R."/>
            <person name="Gan H.M."/>
            <person name="Chan C.S."/>
        </authorList>
    </citation>
    <scope>NUCLEOTIDE SEQUENCE [LARGE SCALE GENOMIC DNA]</scope>
    <source>
        <strain evidence="10 11">YKJ-13</strain>
    </source>
</reference>
<gene>
    <name evidence="10" type="ORF">KP77_26220</name>
</gene>
<dbReference type="SUPFAM" id="SSF52540">
    <property type="entry name" value="P-loop containing nucleoside triphosphate hydrolases"/>
    <property type="match status" value="1"/>
</dbReference>
<keyword evidence="11" id="KW-1185">Reference proteome</keyword>
<comment type="subcellular location">
    <subcellularLocation>
        <location evidence="1">Cell membrane</location>
        <topology evidence="1">Peripheral membrane protein</topology>
        <orientation evidence="1">Cytoplasmic side</orientation>
    </subcellularLocation>
</comment>
<dbReference type="SMART" id="SM00382">
    <property type="entry name" value="AAA"/>
    <property type="match status" value="1"/>
</dbReference>
<keyword evidence="3" id="KW-1003">Cell membrane</keyword>
<name>A0A0C2R8G4_9BACL</name>
<dbReference type="Proteomes" id="UP000031950">
    <property type="component" value="Unassembled WGS sequence"/>
</dbReference>
<evidence type="ECO:0000256" key="5">
    <source>
        <dbReference type="ARBA" id="ARBA00022840"/>
    </source>
</evidence>
<dbReference type="Gene3D" id="3.40.50.300">
    <property type="entry name" value="P-loop containing nucleotide triphosphate hydrolases"/>
    <property type="match status" value="1"/>
</dbReference>
<accession>A0A0C2R8G4</accession>
<dbReference type="PANTHER" id="PTHR42711">
    <property type="entry name" value="ABC TRANSPORTER ATP-BINDING PROTEIN"/>
    <property type="match status" value="1"/>
</dbReference>
<dbReference type="STRING" id="135826.KP77_26220"/>
<evidence type="ECO:0000259" key="9">
    <source>
        <dbReference type="PROSITE" id="PS50893"/>
    </source>
</evidence>
<keyword evidence="6" id="KW-1278">Translocase</keyword>
<keyword evidence="7" id="KW-0472">Membrane</keyword>
<keyword evidence="4" id="KW-0547">Nucleotide-binding</keyword>
<evidence type="ECO:0000256" key="4">
    <source>
        <dbReference type="ARBA" id="ARBA00022741"/>
    </source>
</evidence>
<organism evidence="10 11">
    <name type="scientific">Jeotgalibacillus alimentarius</name>
    <dbReference type="NCBI Taxonomy" id="135826"/>
    <lineage>
        <taxon>Bacteria</taxon>
        <taxon>Bacillati</taxon>
        <taxon>Bacillota</taxon>
        <taxon>Bacilli</taxon>
        <taxon>Bacillales</taxon>
        <taxon>Caryophanaceae</taxon>
        <taxon>Jeotgalibacillus</taxon>
    </lineage>
</organism>
<dbReference type="Pfam" id="PF00005">
    <property type="entry name" value="ABC_tran"/>
    <property type="match status" value="1"/>
</dbReference>
<keyword evidence="2" id="KW-0813">Transport</keyword>
<evidence type="ECO:0000256" key="7">
    <source>
        <dbReference type="ARBA" id="ARBA00023136"/>
    </source>
</evidence>
<dbReference type="GO" id="GO:0043215">
    <property type="term" value="P:daunorubicin transport"/>
    <property type="evidence" value="ECO:0007669"/>
    <property type="project" value="InterPro"/>
</dbReference>
<evidence type="ECO:0000256" key="8">
    <source>
        <dbReference type="ARBA" id="ARBA00049985"/>
    </source>
</evidence>
<evidence type="ECO:0000256" key="1">
    <source>
        <dbReference type="ARBA" id="ARBA00004413"/>
    </source>
</evidence>
<dbReference type="GO" id="GO:0016887">
    <property type="term" value="F:ATP hydrolysis activity"/>
    <property type="evidence" value="ECO:0007669"/>
    <property type="project" value="InterPro"/>
</dbReference>
<dbReference type="Pfam" id="PF13732">
    <property type="entry name" value="DrrA1-3_C"/>
    <property type="match status" value="1"/>
</dbReference>
<dbReference type="GO" id="GO:0005524">
    <property type="term" value="F:ATP binding"/>
    <property type="evidence" value="ECO:0007669"/>
    <property type="project" value="UniProtKB-KW"/>
</dbReference>
<dbReference type="GO" id="GO:0005886">
    <property type="term" value="C:plasma membrane"/>
    <property type="evidence" value="ECO:0007669"/>
    <property type="project" value="UniProtKB-SubCell"/>
</dbReference>
<sequence>MMNGTIHVENIEKTFKGDVRAVRGVSFDVADGEFFAFLGPNGAGKSTTVQLLTTLLKPTSGKLEVAGYDVNKDPEKVRLSIGVALQETGIDPDLKGRELLEFQARLFGFSKKEAKKRAEELLELVGLTEDADRLSGKYSGGMRRRLDLAMTLVHQPKILFLDEPTTGLDPANRKAIWREIKRLNKEEGTTIFLTTQYLEEADQLADRISIINKGQIVATGTPAELKRTLGLDAIVLQFDEEEEAISAYDAVATDEYQTERVKNDVTILAENGTSILADVIRKLDERNLHPAQLNVKPPSLDDVFIQVTNEQKEGGLNE</sequence>
<dbReference type="InterPro" id="IPR025302">
    <property type="entry name" value="DrrA1/2-like_C"/>
</dbReference>